<dbReference type="STRING" id="1229783.C273_07077"/>
<organism evidence="16 17">
    <name type="scientific">Staphylococcus massiliensis S46</name>
    <dbReference type="NCBI Taxonomy" id="1229783"/>
    <lineage>
        <taxon>Bacteria</taxon>
        <taxon>Bacillati</taxon>
        <taxon>Bacillota</taxon>
        <taxon>Bacilli</taxon>
        <taxon>Bacillales</taxon>
        <taxon>Staphylococcaceae</taxon>
        <taxon>Staphylococcus</taxon>
    </lineage>
</organism>
<dbReference type="InterPro" id="IPR005846">
    <property type="entry name" value="A-D-PHexomutase_a/b/a-III"/>
</dbReference>
<dbReference type="PANTHER" id="PTHR45745:SF1">
    <property type="entry name" value="PHOSPHOGLUCOMUTASE 2B-RELATED"/>
    <property type="match status" value="1"/>
</dbReference>
<dbReference type="Gene3D" id="3.40.120.10">
    <property type="entry name" value="Alpha-D-Glucose-1,6-Bisphosphate, subunit A, domain 3"/>
    <property type="match status" value="3"/>
</dbReference>
<evidence type="ECO:0000256" key="3">
    <source>
        <dbReference type="ARBA" id="ARBA00005189"/>
    </source>
</evidence>
<dbReference type="Pfam" id="PF02878">
    <property type="entry name" value="PGM_PMM_I"/>
    <property type="match status" value="1"/>
</dbReference>
<comment type="pathway">
    <text evidence="2">Glycolipid metabolism; diglucosyl-diacylglycerol biosynthesis.</text>
</comment>
<comment type="similarity">
    <text evidence="4 12">Belongs to the phosphohexose mutase family.</text>
</comment>
<evidence type="ECO:0000256" key="12">
    <source>
        <dbReference type="RuleBase" id="RU004326"/>
    </source>
</evidence>
<dbReference type="RefSeq" id="WP_009383717.1">
    <property type="nucleotide sequence ID" value="NZ_AMSQ01000009.1"/>
</dbReference>
<dbReference type="PATRIC" id="fig|1229783.3.peg.1428"/>
<keyword evidence="17" id="KW-1185">Reference proteome</keyword>
<evidence type="ECO:0000259" key="13">
    <source>
        <dbReference type="Pfam" id="PF02878"/>
    </source>
</evidence>
<feature type="domain" description="Alpha-D-phosphohexomutase alpha/beta/alpha" evidence="13">
    <location>
        <begin position="35"/>
        <end position="170"/>
    </location>
</feature>
<keyword evidence="7 12" id="KW-0460">Magnesium</keyword>
<dbReference type="PROSITE" id="PS00710">
    <property type="entry name" value="PGM_PMM"/>
    <property type="match status" value="1"/>
</dbReference>
<dbReference type="GO" id="GO:0005975">
    <property type="term" value="P:carbohydrate metabolic process"/>
    <property type="evidence" value="ECO:0007669"/>
    <property type="project" value="InterPro"/>
</dbReference>
<evidence type="ECO:0000256" key="10">
    <source>
        <dbReference type="ARBA" id="ARBA00041398"/>
    </source>
</evidence>
<accession>K9AP39</accession>
<dbReference type="Gene3D" id="3.30.310.50">
    <property type="entry name" value="Alpha-D-phosphohexomutase, C-terminal domain"/>
    <property type="match status" value="1"/>
</dbReference>
<evidence type="ECO:0000313" key="16">
    <source>
        <dbReference type="EMBL" id="EKU47786.1"/>
    </source>
</evidence>
<proteinExistence type="inferred from homology"/>
<evidence type="ECO:0000259" key="15">
    <source>
        <dbReference type="Pfam" id="PF02880"/>
    </source>
</evidence>
<evidence type="ECO:0000313" key="17">
    <source>
        <dbReference type="Proteomes" id="UP000009885"/>
    </source>
</evidence>
<protein>
    <recommendedName>
        <fullName evidence="9">Phosphoglucomutase</fullName>
    </recommendedName>
    <alternativeName>
        <fullName evidence="11">Alpha-phosphoglucomutase</fullName>
    </alternativeName>
    <alternativeName>
        <fullName evidence="10">Glucose phosphomutase</fullName>
    </alternativeName>
</protein>
<dbReference type="AlphaFoldDB" id="K9AP39"/>
<comment type="cofactor">
    <cofactor evidence="1">
        <name>Mg(2+)</name>
        <dbReference type="ChEBI" id="CHEBI:18420"/>
    </cofactor>
</comment>
<dbReference type="Pfam" id="PF02880">
    <property type="entry name" value="PGM_PMM_III"/>
    <property type="match status" value="1"/>
</dbReference>
<sequence length="545" mass="61745">MKSNWEARINECLVQSFVDKQSETEIEQGFNETLSFGTAGIRNTFGIGPGRLNKFTVQKVALGLANYLNDKKANNKVVIHFDTRHLSKTFGMEIAKVLATENITVKIDAEYKTTPELSFAVRYEQADAGVMITASHNPSNYNGIKVYGPDGGQLLVEPSKELSQYIDEIDPLSVKVKDFETLKNEEKIMFFDSKVTQAYKEKIQHLVGSIPDTEMKTVLTSLHGTSLPLLAEILTDLNYTNYIIEQDQSMPDGDFPTVEIANPEDEKVFDLSKKCAIENEADLLIATDPDADRLGIVERYENGSFRYFNGNEIGLLLMKLRYDTLLEISNPYIIKSVVTGTLSDRLAKDLNIKVIDVLTGFKYISQILKNKESDDDHLVLAYEESHGYLAQDFARDKDAIQIVPLLIKYKAQLKEEHLTLGDVMDNIYKTYGYVMDKTVSPKFEGLKGKDKINQIMDKIRKHVPDEICGLKVLAIEDYLTRKINFKDGSVENISLPETNLIRLIFNEGFIALRPSGTEPKIKIYFSLEVENFNEIVDEFLVNYIK</sequence>
<dbReference type="InterPro" id="IPR036900">
    <property type="entry name" value="A-D-PHexomutase_C_sf"/>
</dbReference>
<keyword evidence="6 12" id="KW-0479">Metal-binding</keyword>
<evidence type="ECO:0000256" key="1">
    <source>
        <dbReference type="ARBA" id="ARBA00001946"/>
    </source>
</evidence>
<dbReference type="eggNOG" id="COG1109">
    <property type="taxonomic scope" value="Bacteria"/>
</dbReference>
<evidence type="ECO:0000256" key="11">
    <source>
        <dbReference type="ARBA" id="ARBA00041467"/>
    </source>
</evidence>
<dbReference type="InterPro" id="IPR005844">
    <property type="entry name" value="A-D-PHexomutase_a/b/a-I"/>
</dbReference>
<dbReference type="InterPro" id="IPR005841">
    <property type="entry name" value="Alpha-D-phosphohexomutase_SF"/>
</dbReference>
<evidence type="ECO:0000256" key="2">
    <source>
        <dbReference type="ARBA" id="ARBA00005164"/>
    </source>
</evidence>
<keyword evidence="5" id="KW-0597">Phosphoprotein</keyword>
<evidence type="ECO:0000256" key="7">
    <source>
        <dbReference type="ARBA" id="ARBA00022842"/>
    </source>
</evidence>
<dbReference type="SUPFAM" id="SSF53738">
    <property type="entry name" value="Phosphoglucomutase, first 3 domains"/>
    <property type="match status" value="3"/>
</dbReference>
<dbReference type="InterPro" id="IPR005845">
    <property type="entry name" value="A-D-PHexomutase_a/b/a-II"/>
</dbReference>
<dbReference type="OrthoDB" id="9806956at2"/>
<dbReference type="InterPro" id="IPR016055">
    <property type="entry name" value="A-D-PHexomutase_a/b/a-I/II/III"/>
</dbReference>
<gene>
    <name evidence="16" type="ORF">C273_07077</name>
</gene>
<keyword evidence="8" id="KW-0413">Isomerase</keyword>
<reference evidence="16 17" key="1">
    <citation type="journal article" date="2013" name="Genome Announc.">
        <title>Genome Sequence of Staphylococcus massiliensis Strain S46, Isolated from the Surface of Healthy Human Skin.</title>
        <authorList>
            <person name="Srivastav R."/>
            <person name="Singh A."/>
            <person name="Jangir P.K."/>
            <person name="Kumari C."/>
            <person name="Muduli S."/>
            <person name="Sharma R."/>
        </authorList>
    </citation>
    <scope>NUCLEOTIDE SEQUENCE [LARGE SCALE GENOMIC DNA]</scope>
    <source>
        <strain evidence="16 17">S46</strain>
    </source>
</reference>
<evidence type="ECO:0000259" key="14">
    <source>
        <dbReference type="Pfam" id="PF02879"/>
    </source>
</evidence>
<name>K9AP39_9STAP</name>
<dbReference type="SUPFAM" id="SSF55957">
    <property type="entry name" value="Phosphoglucomutase, C-terminal domain"/>
    <property type="match status" value="1"/>
</dbReference>
<dbReference type="GO" id="GO:0008973">
    <property type="term" value="F:phosphopentomutase activity"/>
    <property type="evidence" value="ECO:0007669"/>
    <property type="project" value="TreeGrafter"/>
</dbReference>
<dbReference type="GO" id="GO:0006166">
    <property type="term" value="P:purine ribonucleoside salvage"/>
    <property type="evidence" value="ECO:0007669"/>
    <property type="project" value="TreeGrafter"/>
</dbReference>
<dbReference type="InterPro" id="IPR016066">
    <property type="entry name" value="A-D-PHexomutase_CS"/>
</dbReference>
<feature type="domain" description="Alpha-D-phosphohexomutase alpha/beta/alpha" evidence="14">
    <location>
        <begin position="198"/>
        <end position="298"/>
    </location>
</feature>
<dbReference type="Proteomes" id="UP000009885">
    <property type="component" value="Unassembled WGS sequence"/>
</dbReference>
<dbReference type="PRINTS" id="PR00509">
    <property type="entry name" value="PGMPMM"/>
</dbReference>
<evidence type="ECO:0000256" key="9">
    <source>
        <dbReference type="ARBA" id="ARBA00039995"/>
    </source>
</evidence>
<dbReference type="Pfam" id="PF02879">
    <property type="entry name" value="PGM_PMM_II"/>
    <property type="match status" value="1"/>
</dbReference>
<comment type="caution">
    <text evidence="16">The sequence shown here is derived from an EMBL/GenBank/DDBJ whole genome shotgun (WGS) entry which is preliminary data.</text>
</comment>
<evidence type="ECO:0000256" key="8">
    <source>
        <dbReference type="ARBA" id="ARBA00023235"/>
    </source>
</evidence>
<feature type="domain" description="Alpha-D-phosphohexomutase alpha/beta/alpha" evidence="15">
    <location>
        <begin position="309"/>
        <end position="431"/>
    </location>
</feature>
<evidence type="ECO:0000256" key="5">
    <source>
        <dbReference type="ARBA" id="ARBA00022553"/>
    </source>
</evidence>
<dbReference type="CDD" id="cd05799">
    <property type="entry name" value="PGM2"/>
    <property type="match status" value="1"/>
</dbReference>
<dbReference type="PANTHER" id="PTHR45745">
    <property type="entry name" value="PHOSPHOMANNOMUTASE 45A"/>
    <property type="match status" value="1"/>
</dbReference>
<dbReference type="EMBL" id="AMSQ01000009">
    <property type="protein sequence ID" value="EKU47786.1"/>
    <property type="molecule type" value="Genomic_DNA"/>
</dbReference>
<comment type="pathway">
    <text evidence="3">Lipid metabolism.</text>
</comment>
<evidence type="ECO:0000256" key="4">
    <source>
        <dbReference type="ARBA" id="ARBA00010231"/>
    </source>
</evidence>
<dbReference type="GO" id="GO:0000287">
    <property type="term" value="F:magnesium ion binding"/>
    <property type="evidence" value="ECO:0007669"/>
    <property type="project" value="InterPro"/>
</dbReference>
<evidence type="ECO:0000256" key="6">
    <source>
        <dbReference type="ARBA" id="ARBA00022723"/>
    </source>
</evidence>